<feature type="transmembrane region" description="Helical" evidence="1">
    <location>
        <begin position="34"/>
        <end position="52"/>
    </location>
</feature>
<protein>
    <submittedName>
        <fullName evidence="2">Uncharacterized protein</fullName>
    </submittedName>
</protein>
<dbReference type="KEGG" id="vg:24366721"/>
<evidence type="ECO:0000313" key="2">
    <source>
        <dbReference type="EMBL" id="AJQ20995.1"/>
    </source>
</evidence>
<keyword evidence="1" id="KW-0472">Membrane</keyword>
<dbReference type="RefSeq" id="YP_009140353.1">
    <property type="nucleotide sequence ID" value="NC_027119.1"/>
</dbReference>
<gene>
    <name evidence="2" type="primary">176</name>
    <name evidence="2" type="ORF">DET7_176</name>
</gene>
<feature type="transmembrane region" description="Helical" evidence="1">
    <location>
        <begin position="7"/>
        <end position="28"/>
    </location>
</feature>
<dbReference type="EMBL" id="KP797973">
    <property type="protein sequence ID" value="AJQ20995.1"/>
    <property type="molecule type" value="Genomic_DNA"/>
</dbReference>
<proteinExistence type="predicted"/>
<keyword evidence="1" id="KW-0812">Transmembrane</keyword>
<dbReference type="GeneID" id="24366721"/>
<evidence type="ECO:0000313" key="3">
    <source>
        <dbReference type="Proteomes" id="UP000032405"/>
    </source>
</evidence>
<dbReference type="Proteomes" id="UP000032405">
    <property type="component" value="Segment"/>
</dbReference>
<name>A0A0C5PSF4_9CAUD</name>
<keyword evidence="1" id="KW-1133">Transmembrane helix</keyword>
<organism evidence="2 3">
    <name type="scientific">Salmonella phage Det7</name>
    <dbReference type="NCBI Taxonomy" id="454798"/>
    <lineage>
        <taxon>Viruses</taxon>
        <taxon>Duplodnaviria</taxon>
        <taxon>Heunggongvirae</taxon>
        <taxon>Uroviricota</taxon>
        <taxon>Caudoviricetes</taxon>
        <taxon>Pantevenvirales</taxon>
        <taxon>Ackermannviridae</taxon>
        <taxon>Cvivirinae</taxon>
        <taxon>Kuttervirus</taxon>
        <taxon>Kuttervirus Det7</taxon>
    </lineage>
</organism>
<keyword evidence="3" id="KW-1185">Reference proteome</keyword>
<sequence>MKIKQVDFIFMMLMFVIFTVSLVGVMVTEGVQQRPFLVICPVSIATFFYLAFRVELGSKIG</sequence>
<reference evidence="2 3" key="1">
    <citation type="journal article" date="2015" name="Genome Announc.">
        <title>Genome Sequence of Salmonella enterica Phage Det7.</title>
        <authorList>
            <person name="Casjens S.R."/>
            <person name="Jacobs-Sera D."/>
            <person name="Hatfull G.F."/>
            <person name="Hendrix R.W."/>
        </authorList>
    </citation>
    <scope>NUCLEOTIDE SEQUENCE [LARGE SCALE GENOMIC DNA]</scope>
</reference>
<evidence type="ECO:0000256" key="1">
    <source>
        <dbReference type="SAM" id="Phobius"/>
    </source>
</evidence>
<accession>A0A0C5PSF4</accession>